<dbReference type="KEGG" id="ela:UCREL1_7099"/>
<reference evidence="7" key="1">
    <citation type="journal article" date="2013" name="Genome Announc.">
        <title>Draft genome sequence of the grapevine dieback fungus Eutypa lata UCR-EL1.</title>
        <authorList>
            <person name="Blanco-Ulate B."/>
            <person name="Rolshausen P.E."/>
            <person name="Cantu D."/>
        </authorList>
    </citation>
    <scope>NUCLEOTIDE SEQUENCE [LARGE SCALE GENOMIC DNA]</scope>
    <source>
        <strain evidence="7">UCR-EL1</strain>
    </source>
</reference>
<keyword evidence="4" id="KW-0560">Oxidoreductase</keyword>
<evidence type="ECO:0000313" key="6">
    <source>
        <dbReference type="EMBL" id="EMR65918.1"/>
    </source>
</evidence>
<dbReference type="InterPro" id="IPR036188">
    <property type="entry name" value="FAD/NAD-bd_sf"/>
</dbReference>
<name>M7SN98_EUTLA</name>
<dbReference type="EMBL" id="KB706756">
    <property type="protein sequence ID" value="EMR65918.1"/>
    <property type="molecule type" value="Genomic_DNA"/>
</dbReference>
<dbReference type="HOGENOM" id="CLU_009665_1_1_1"/>
<dbReference type="InterPro" id="IPR002938">
    <property type="entry name" value="FAD-bd"/>
</dbReference>
<dbReference type="Proteomes" id="UP000012174">
    <property type="component" value="Unassembled WGS sequence"/>
</dbReference>
<accession>M7SN98</accession>
<dbReference type="SUPFAM" id="SSF51905">
    <property type="entry name" value="FAD/NAD(P)-binding domain"/>
    <property type="match status" value="1"/>
</dbReference>
<dbReference type="InterPro" id="IPR051704">
    <property type="entry name" value="FAD_aromatic-hydroxylase"/>
</dbReference>
<keyword evidence="7" id="KW-1185">Reference proteome</keyword>
<evidence type="ECO:0000256" key="1">
    <source>
        <dbReference type="ARBA" id="ARBA00005179"/>
    </source>
</evidence>
<evidence type="ECO:0000259" key="5">
    <source>
        <dbReference type="Pfam" id="PF01494"/>
    </source>
</evidence>
<keyword evidence="3" id="KW-0274">FAD</keyword>
<dbReference type="AlphaFoldDB" id="M7SN98"/>
<protein>
    <submittedName>
        <fullName evidence="6">Putative oxidoreductase protein</fullName>
    </submittedName>
</protein>
<dbReference type="PANTHER" id="PTHR46865">
    <property type="entry name" value="OXIDOREDUCTASE-RELATED"/>
    <property type="match status" value="1"/>
</dbReference>
<dbReference type="OMA" id="YCASPIA"/>
<dbReference type="GO" id="GO:0071949">
    <property type="term" value="F:FAD binding"/>
    <property type="evidence" value="ECO:0007669"/>
    <property type="project" value="InterPro"/>
</dbReference>
<evidence type="ECO:0000256" key="2">
    <source>
        <dbReference type="ARBA" id="ARBA00022630"/>
    </source>
</evidence>
<dbReference type="Pfam" id="PF01494">
    <property type="entry name" value="FAD_binding_3"/>
    <property type="match status" value="1"/>
</dbReference>
<keyword evidence="2" id="KW-0285">Flavoprotein</keyword>
<dbReference type="OrthoDB" id="655030at2759"/>
<proteinExistence type="predicted"/>
<evidence type="ECO:0000313" key="7">
    <source>
        <dbReference type="Proteomes" id="UP000012174"/>
    </source>
</evidence>
<dbReference type="GO" id="GO:0016491">
    <property type="term" value="F:oxidoreductase activity"/>
    <property type="evidence" value="ECO:0007669"/>
    <property type="project" value="UniProtKB-KW"/>
</dbReference>
<gene>
    <name evidence="6" type="ORF">UCREL1_7099</name>
</gene>
<evidence type="ECO:0000256" key="4">
    <source>
        <dbReference type="ARBA" id="ARBA00023002"/>
    </source>
</evidence>
<organism evidence="6 7">
    <name type="scientific">Eutypa lata (strain UCR-EL1)</name>
    <name type="common">Grapevine dieback disease fungus</name>
    <name type="synonym">Eutypa armeniacae</name>
    <dbReference type="NCBI Taxonomy" id="1287681"/>
    <lineage>
        <taxon>Eukaryota</taxon>
        <taxon>Fungi</taxon>
        <taxon>Dikarya</taxon>
        <taxon>Ascomycota</taxon>
        <taxon>Pezizomycotina</taxon>
        <taxon>Sordariomycetes</taxon>
        <taxon>Xylariomycetidae</taxon>
        <taxon>Xylariales</taxon>
        <taxon>Diatrypaceae</taxon>
        <taxon>Eutypa</taxon>
    </lineage>
</organism>
<comment type="pathway">
    <text evidence="1">Secondary metabolite biosynthesis.</text>
</comment>
<sequence length="423" mass="46926">MPLNILIIGAGVGGPASALLLLKSNPDHQITVIERYPELRANGQQIDFRAQGIPMMRKLGLLDAVKAKTVGERGFEMYDRNGKRYASVEANTSGKGRQGFTSEYEIMRGDIVNLLYEESMKESEKARGKGGITYEFGKTMTGLTQDEAGVDVTFSDGNKGRYDLVIGADGQQSRTRQQMFGKEASDASFKFIGVYAAFYSIPPKPYDADFAKSMHIPGGRLIMTRPSKPDLTGVYLLSLPGPGTQSEKLEASLREPVEKQKEVWTKLFAGTGWQTDRLLQEMQTSDDFYSFSMAQVKLEHIVKGRVALIGDSGYVPSPATGMGSTLAVMGSYVLAGELARHHDDVPEALRAYDEVMRPYIAESHYLGPGFPWILFPKSSFAISMLYWFTWIVTMLRIDKLFSRLVPETSGSWSPPDYPELKLD</sequence>
<dbReference type="PANTHER" id="PTHR46865:SF7">
    <property type="entry name" value="MONOOXYGENASE, PUTATIVE (AFU_ORTHOLOGUE AFUA_8G07040)-RELATED"/>
    <property type="match status" value="1"/>
</dbReference>
<dbReference type="eggNOG" id="ENOG502QTX9">
    <property type="taxonomic scope" value="Eukaryota"/>
</dbReference>
<feature type="domain" description="FAD-binding" evidence="5">
    <location>
        <begin position="4"/>
        <end position="357"/>
    </location>
</feature>
<dbReference type="PRINTS" id="PR00420">
    <property type="entry name" value="RNGMNOXGNASE"/>
</dbReference>
<evidence type="ECO:0000256" key="3">
    <source>
        <dbReference type="ARBA" id="ARBA00022827"/>
    </source>
</evidence>
<dbReference type="Gene3D" id="3.50.50.60">
    <property type="entry name" value="FAD/NAD(P)-binding domain"/>
    <property type="match status" value="1"/>
</dbReference>